<reference evidence="1 2" key="2">
    <citation type="journal article" date="2022" name="Mol. Ecol. Resour.">
        <title>The genomes of chicory, endive, great burdock and yacon provide insights into Asteraceae paleo-polyploidization history and plant inulin production.</title>
        <authorList>
            <person name="Fan W."/>
            <person name="Wang S."/>
            <person name="Wang H."/>
            <person name="Wang A."/>
            <person name="Jiang F."/>
            <person name="Liu H."/>
            <person name="Zhao H."/>
            <person name="Xu D."/>
            <person name="Zhang Y."/>
        </authorList>
    </citation>
    <scope>NUCLEOTIDE SEQUENCE [LARGE SCALE GENOMIC DNA]</scope>
    <source>
        <strain evidence="2">cv. Yunnan</strain>
        <tissue evidence="1">Leaves</tissue>
    </source>
</reference>
<protein>
    <submittedName>
        <fullName evidence="1">Uncharacterized protein</fullName>
    </submittedName>
</protein>
<sequence length="88" mass="10377">MEQRATMVKPENLKQVQVLVDYDEITQLEDAKKLFSLSKANEKKCHMLPAKTVLYESSDVKCYNWESLAHEPQSRFEIVYYHIVNLKN</sequence>
<evidence type="ECO:0000313" key="2">
    <source>
        <dbReference type="Proteomes" id="UP001056120"/>
    </source>
</evidence>
<accession>A0ACB9D9S6</accession>
<name>A0ACB9D9S6_9ASTR</name>
<proteinExistence type="predicted"/>
<evidence type="ECO:0000313" key="1">
    <source>
        <dbReference type="EMBL" id="KAI3743354.1"/>
    </source>
</evidence>
<comment type="caution">
    <text evidence="1">The sequence shown here is derived from an EMBL/GenBank/DDBJ whole genome shotgun (WGS) entry which is preliminary data.</text>
</comment>
<organism evidence="1 2">
    <name type="scientific">Smallanthus sonchifolius</name>
    <dbReference type="NCBI Taxonomy" id="185202"/>
    <lineage>
        <taxon>Eukaryota</taxon>
        <taxon>Viridiplantae</taxon>
        <taxon>Streptophyta</taxon>
        <taxon>Embryophyta</taxon>
        <taxon>Tracheophyta</taxon>
        <taxon>Spermatophyta</taxon>
        <taxon>Magnoliopsida</taxon>
        <taxon>eudicotyledons</taxon>
        <taxon>Gunneridae</taxon>
        <taxon>Pentapetalae</taxon>
        <taxon>asterids</taxon>
        <taxon>campanulids</taxon>
        <taxon>Asterales</taxon>
        <taxon>Asteraceae</taxon>
        <taxon>Asteroideae</taxon>
        <taxon>Heliantheae alliance</taxon>
        <taxon>Millerieae</taxon>
        <taxon>Smallanthus</taxon>
    </lineage>
</organism>
<dbReference type="EMBL" id="CM042037">
    <property type="protein sequence ID" value="KAI3743354.1"/>
    <property type="molecule type" value="Genomic_DNA"/>
</dbReference>
<dbReference type="Proteomes" id="UP001056120">
    <property type="component" value="Linkage Group LG20"/>
</dbReference>
<reference evidence="2" key="1">
    <citation type="journal article" date="2022" name="Mol. Ecol. Resour.">
        <title>The genomes of chicory, endive, great burdock and yacon provide insights into Asteraceae palaeo-polyploidization history and plant inulin production.</title>
        <authorList>
            <person name="Fan W."/>
            <person name="Wang S."/>
            <person name="Wang H."/>
            <person name="Wang A."/>
            <person name="Jiang F."/>
            <person name="Liu H."/>
            <person name="Zhao H."/>
            <person name="Xu D."/>
            <person name="Zhang Y."/>
        </authorList>
    </citation>
    <scope>NUCLEOTIDE SEQUENCE [LARGE SCALE GENOMIC DNA]</scope>
    <source>
        <strain evidence="2">cv. Yunnan</strain>
    </source>
</reference>
<gene>
    <name evidence="1" type="ORF">L1987_61061</name>
</gene>
<keyword evidence="2" id="KW-1185">Reference proteome</keyword>